<organism evidence="6 7">
    <name type="scientific">Aminobacter aminovorans</name>
    <name type="common">Chelatobacter heintzii</name>
    <dbReference type="NCBI Taxonomy" id="83263"/>
    <lineage>
        <taxon>Bacteria</taxon>
        <taxon>Pseudomonadati</taxon>
        <taxon>Pseudomonadota</taxon>
        <taxon>Alphaproteobacteria</taxon>
        <taxon>Hyphomicrobiales</taxon>
        <taxon>Phyllobacteriaceae</taxon>
        <taxon>Aminobacter</taxon>
    </lineage>
</organism>
<dbReference type="InterPro" id="IPR035965">
    <property type="entry name" value="PAS-like_dom_sf"/>
</dbReference>
<sequence>MELTPADFTGLRRPGGSQASPVSNAVLRLVVRKLVEELTDGIVIARVSAGNAPLLYVNRAFENLTGYERHEVLGKDCRYLQGNNRDQPEVARIRAAIAARVSVDVTLRNYRKDGSAFWNRLSLRPIAVVGEQLYLGILRDVSAIRQTEIDLDRAANFDVATGCLNRQSFIVAAERCFATHSGRALIVKLDIIGFHDINAGYGFEVGDALLLETGRRLRETGAATVARMGANEFALAFELPDEASAQPIVSHISIALDHDFVVPGASVSLRFAIGYAIGEPGGSAIALVRNAGTALQAAKSDQLGGPRPFLGADQEEARLRVRLTRELKVAIANNEFVYHFQPQIDLSSGEWVGAEALLRWNHPLFGSQPPSRFIEAAERTGLLLDLGERGLFAVADFARRVNEHRDRPLRFSVNVSATEFLHRDMAELVDRVLRQTGAEPAWLTLEITESMLLNDTPGVLEAFRRLRDLGIGLSVDDFGTGYSSLRLLETFPVTEIKIDRSFVGELAASPSKMVIVRAISDLGRALGLTVVAEGVETEAQRALLAGMGCPIGQGYLFGFPADEESFTANLCRARPSGRN</sequence>
<dbReference type="PANTHER" id="PTHR44757:SF2">
    <property type="entry name" value="BIOFILM ARCHITECTURE MAINTENANCE PROTEIN MBAA"/>
    <property type="match status" value="1"/>
</dbReference>
<dbReference type="SMART" id="SM00052">
    <property type="entry name" value="EAL"/>
    <property type="match status" value="1"/>
</dbReference>
<dbReference type="NCBIfam" id="TIGR00254">
    <property type="entry name" value="GGDEF"/>
    <property type="match status" value="1"/>
</dbReference>
<dbReference type="EMBL" id="UFSM01000001">
    <property type="protein sequence ID" value="SUU89584.1"/>
    <property type="molecule type" value="Genomic_DNA"/>
</dbReference>
<dbReference type="AlphaFoldDB" id="A0A380WN15"/>
<dbReference type="PROSITE" id="PS50887">
    <property type="entry name" value="GGDEF"/>
    <property type="match status" value="1"/>
</dbReference>
<feature type="domain" description="PAC" evidence="3">
    <location>
        <begin position="101"/>
        <end position="153"/>
    </location>
</feature>
<evidence type="ECO:0000259" key="3">
    <source>
        <dbReference type="PROSITE" id="PS50113"/>
    </source>
</evidence>
<dbReference type="InterPro" id="IPR000700">
    <property type="entry name" value="PAS-assoc_C"/>
</dbReference>
<dbReference type="InterPro" id="IPR043128">
    <property type="entry name" value="Rev_trsase/Diguanyl_cyclase"/>
</dbReference>
<dbReference type="PANTHER" id="PTHR44757">
    <property type="entry name" value="DIGUANYLATE CYCLASE DGCP"/>
    <property type="match status" value="1"/>
</dbReference>
<dbReference type="Gene3D" id="3.30.450.20">
    <property type="entry name" value="PAS domain"/>
    <property type="match status" value="1"/>
</dbReference>
<feature type="domain" description="PAS" evidence="2">
    <location>
        <begin position="31"/>
        <end position="75"/>
    </location>
</feature>
<dbReference type="SMART" id="SM00267">
    <property type="entry name" value="GGDEF"/>
    <property type="match status" value="1"/>
</dbReference>
<gene>
    <name evidence="6" type="primary">cph2_5</name>
    <name evidence="6" type="ORF">NCTC10684_02825</name>
</gene>
<dbReference type="NCBIfam" id="TIGR00229">
    <property type="entry name" value="sensory_box"/>
    <property type="match status" value="1"/>
</dbReference>
<dbReference type="Proteomes" id="UP000254701">
    <property type="component" value="Unassembled WGS sequence"/>
</dbReference>
<evidence type="ECO:0000313" key="7">
    <source>
        <dbReference type="Proteomes" id="UP000254701"/>
    </source>
</evidence>
<proteinExistence type="predicted"/>
<evidence type="ECO:0000313" key="6">
    <source>
        <dbReference type="EMBL" id="SUU89584.1"/>
    </source>
</evidence>
<dbReference type="SUPFAM" id="SSF55073">
    <property type="entry name" value="Nucleotide cyclase"/>
    <property type="match status" value="1"/>
</dbReference>
<dbReference type="Gene3D" id="3.20.20.450">
    <property type="entry name" value="EAL domain"/>
    <property type="match status" value="1"/>
</dbReference>
<dbReference type="CDD" id="cd01948">
    <property type="entry name" value="EAL"/>
    <property type="match status" value="1"/>
</dbReference>
<evidence type="ECO:0000256" key="1">
    <source>
        <dbReference type="SAM" id="MobiDB-lite"/>
    </source>
</evidence>
<dbReference type="Pfam" id="PF13426">
    <property type="entry name" value="PAS_9"/>
    <property type="match status" value="1"/>
</dbReference>
<feature type="domain" description="GGDEF" evidence="5">
    <location>
        <begin position="182"/>
        <end position="314"/>
    </location>
</feature>
<dbReference type="SMART" id="SM00086">
    <property type="entry name" value="PAC"/>
    <property type="match status" value="1"/>
</dbReference>
<evidence type="ECO:0000259" key="4">
    <source>
        <dbReference type="PROSITE" id="PS50883"/>
    </source>
</evidence>
<dbReference type="Pfam" id="PF00563">
    <property type="entry name" value="EAL"/>
    <property type="match status" value="1"/>
</dbReference>
<evidence type="ECO:0000259" key="5">
    <source>
        <dbReference type="PROSITE" id="PS50887"/>
    </source>
</evidence>
<dbReference type="SUPFAM" id="SSF55785">
    <property type="entry name" value="PYP-like sensor domain (PAS domain)"/>
    <property type="match status" value="1"/>
</dbReference>
<name>A0A380WN15_AMIAI</name>
<dbReference type="Pfam" id="PF00990">
    <property type="entry name" value="GGDEF"/>
    <property type="match status" value="1"/>
</dbReference>
<reference evidence="6 7" key="1">
    <citation type="submission" date="2018-06" db="EMBL/GenBank/DDBJ databases">
        <authorList>
            <consortium name="Pathogen Informatics"/>
            <person name="Doyle S."/>
        </authorList>
    </citation>
    <scope>NUCLEOTIDE SEQUENCE [LARGE SCALE GENOMIC DNA]</scope>
    <source>
        <strain evidence="6 7">NCTC10684</strain>
    </source>
</reference>
<dbReference type="InterPro" id="IPR001610">
    <property type="entry name" value="PAC"/>
</dbReference>
<feature type="region of interest" description="Disordered" evidence="1">
    <location>
        <begin position="1"/>
        <end position="20"/>
    </location>
</feature>
<dbReference type="CDD" id="cd00130">
    <property type="entry name" value="PAS"/>
    <property type="match status" value="1"/>
</dbReference>
<dbReference type="CDD" id="cd01949">
    <property type="entry name" value="GGDEF"/>
    <property type="match status" value="1"/>
</dbReference>
<dbReference type="InterPro" id="IPR001633">
    <property type="entry name" value="EAL_dom"/>
</dbReference>
<dbReference type="PROSITE" id="PS50113">
    <property type="entry name" value="PAC"/>
    <property type="match status" value="1"/>
</dbReference>
<dbReference type="InterPro" id="IPR029787">
    <property type="entry name" value="Nucleotide_cyclase"/>
</dbReference>
<dbReference type="Gene3D" id="3.30.70.270">
    <property type="match status" value="1"/>
</dbReference>
<dbReference type="InterPro" id="IPR052155">
    <property type="entry name" value="Biofilm_reg_signaling"/>
</dbReference>
<dbReference type="InterPro" id="IPR000160">
    <property type="entry name" value="GGDEF_dom"/>
</dbReference>
<dbReference type="PROSITE" id="PS50112">
    <property type="entry name" value="PAS"/>
    <property type="match status" value="1"/>
</dbReference>
<evidence type="ECO:0000259" key="2">
    <source>
        <dbReference type="PROSITE" id="PS50112"/>
    </source>
</evidence>
<feature type="domain" description="EAL" evidence="4">
    <location>
        <begin position="320"/>
        <end position="574"/>
    </location>
</feature>
<dbReference type="SUPFAM" id="SSF141868">
    <property type="entry name" value="EAL domain-like"/>
    <property type="match status" value="1"/>
</dbReference>
<protein>
    <submittedName>
        <fullName evidence="6">Bacteriophytochrome cph2</fullName>
    </submittedName>
</protein>
<dbReference type="InterPro" id="IPR035919">
    <property type="entry name" value="EAL_sf"/>
</dbReference>
<dbReference type="PROSITE" id="PS50883">
    <property type="entry name" value="EAL"/>
    <property type="match status" value="1"/>
</dbReference>
<dbReference type="InterPro" id="IPR000014">
    <property type="entry name" value="PAS"/>
</dbReference>
<accession>A0A380WN15</accession>